<feature type="region of interest" description="Disordered" evidence="1">
    <location>
        <begin position="1"/>
        <end position="25"/>
    </location>
</feature>
<dbReference type="PANTHER" id="PTHR34059:SF1">
    <property type="entry name" value="EXPRESSED PROTEIN"/>
    <property type="match status" value="1"/>
</dbReference>
<dbReference type="Pfam" id="PF05553">
    <property type="entry name" value="DUF761"/>
    <property type="match status" value="1"/>
</dbReference>
<feature type="compositionally biased region" description="Basic and acidic residues" evidence="1">
    <location>
        <begin position="398"/>
        <end position="407"/>
    </location>
</feature>
<evidence type="ECO:0000313" key="3">
    <source>
        <dbReference type="EMBL" id="GMH09563.1"/>
    </source>
</evidence>
<keyword evidence="2" id="KW-1133">Transmembrane helix</keyword>
<organism evidence="3 4">
    <name type="scientific">Nepenthes gracilis</name>
    <name type="common">Slender pitcher plant</name>
    <dbReference type="NCBI Taxonomy" id="150966"/>
    <lineage>
        <taxon>Eukaryota</taxon>
        <taxon>Viridiplantae</taxon>
        <taxon>Streptophyta</taxon>
        <taxon>Embryophyta</taxon>
        <taxon>Tracheophyta</taxon>
        <taxon>Spermatophyta</taxon>
        <taxon>Magnoliopsida</taxon>
        <taxon>eudicotyledons</taxon>
        <taxon>Gunneridae</taxon>
        <taxon>Pentapetalae</taxon>
        <taxon>Caryophyllales</taxon>
        <taxon>Nepenthaceae</taxon>
        <taxon>Nepenthes</taxon>
    </lineage>
</organism>
<accession>A0AAD3SEA1</accession>
<evidence type="ECO:0000256" key="1">
    <source>
        <dbReference type="SAM" id="MobiDB-lite"/>
    </source>
</evidence>
<feature type="compositionally biased region" description="Basic and acidic residues" evidence="1">
    <location>
        <begin position="477"/>
        <end position="516"/>
    </location>
</feature>
<name>A0AAD3SEA1_NEPGR</name>
<dbReference type="AlphaFoldDB" id="A0AAD3SEA1"/>
<dbReference type="Proteomes" id="UP001279734">
    <property type="component" value="Unassembled WGS sequence"/>
</dbReference>
<sequence length="563" mass="62092">MANGRSPKKSQRLFSSPISPKKQSPSKFCSHFLCKALVATLLLILVPLFPSQAPDFINQPMFTRSWELMQLLFVGIAVSYGLFSRINDDSEGERISRFDNAQSYVSRLLHVPSSFDEEFDYLSGSDDIKVQTWSSHYYRNEPIAVVAEGTSVLDDKGNSISGVAEHPLLLPVRSLKSGVLDGDNDELVSGGDPGVSRSSRRSNSSPSSRELSKKSRNDSLKSRVVDANDFVYVNRDAGVSAFFSGAYSSSASEELLKKPENGSSKSRFADANDLRYANGDDGVSGSSISRFNSTSISNDFSSHSNQKTMNGERRVLEVEEQEEMAEENVVLRSPIPWRSRPGRMEINEDIEAFQCKRSFGSQSSRFASSESQAKILADGGWKKGRHKPSSSLSNAEVSDPKELRRIVLSDPKGSSLSDNEENSSRGNPGVGAKTRNRQIEGSFVGKSVRTTRALGNGAPFDPINKKAIGQTTPFASMEKRDFADRVMRAGDGEYDSESRNGERGRRSRIENKKAEEDCPPGVVDEGRDVDKKADEFIAKFREQIRLQRIESIKISTGQIARDA</sequence>
<dbReference type="EMBL" id="BSYO01000009">
    <property type="protein sequence ID" value="GMH09563.1"/>
    <property type="molecule type" value="Genomic_DNA"/>
</dbReference>
<feature type="region of interest" description="Disordered" evidence="1">
    <location>
        <begin position="378"/>
        <end position="529"/>
    </location>
</feature>
<feature type="compositionally biased region" description="Low complexity" evidence="1">
    <location>
        <begin position="15"/>
        <end position="25"/>
    </location>
</feature>
<evidence type="ECO:0000256" key="2">
    <source>
        <dbReference type="SAM" id="Phobius"/>
    </source>
</evidence>
<gene>
    <name evidence="3" type="ORF">Nepgr_011404</name>
</gene>
<dbReference type="InterPro" id="IPR008480">
    <property type="entry name" value="DUF761_pln"/>
</dbReference>
<proteinExistence type="predicted"/>
<feature type="transmembrane region" description="Helical" evidence="2">
    <location>
        <begin position="28"/>
        <end position="48"/>
    </location>
</feature>
<protein>
    <submittedName>
        <fullName evidence="3">Uncharacterized protein</fullName>
    </submittedName>
</protein>
<keyword evidence="4" id="KW-1185">Reference proteome</keyword>
<feature type="compositionally biased region" description="Basic and acidic residues" evidence="1">
    <location>
        <begin position="210"/>
        <end position="219"/>
    </location>
</feature>
<evidence type="ECO:0000313" key="4">
    <source>
        <dbReference type="Proteomes" id="UP001279734"/>
    </source>
</evidence>
<feature type="compositionally biased region" description="Basic residues" evidence="1">
    <location>
        <begin position="1"/>
        <end position="11"/>
    </location>
</feature>
<dbReference type="PANTHER" id="PTHR34059">
    <property type="entry name" value="EXPRESSED PROTEIN"/>
    <property type="match status" value="1"/>
</dbReference>
<comment type="caution">
    <text evidence="3">The sequence shown here is derived from an EMBL/GenBank/DDBJ whole genome shotgun (WGS) entry which is preliminary data.</text>
</comment>
<keyword evidence="2" id="KW-0812">Transmembrane</keyword>
<feature type="region of interest" description="Disordered" evidence="1">
    <location>
        <begin position="181"/>
        <end position="219"/>
    </location>
</feature>
<reference evidence="3" key="1">
    <citation type="submission" date="2023-05" db="EMBL/GenBank/DDBJ databases">
        <title>Nepenthes gracilis genome sequencing.</title>
        <authorList>
            <person name="Fukushima K."/>
        </authorList>
    </citation>
    <scope>NUCLEOTIDE SEQUENCE</scope>
    <source>
        <strain evidence="3">SING2019-196</strain>
    </source>
</reference>
<keyword evidence="2" id="KW-0472">Membrane</keyword>